<accession>A0A918FHF2</accession>
<dbReference type="Proteomes" id="UP000603865">
    <property type="component" value="Unassembled WGS sequence"/>
</dbReference>
<organism evidence="2 3">
    <name type="scientific">Deinococcus ruber</name>
    <dbReference type="NCBI Taxonomy" id="1848197"/>
    <lineage>
        <taxon>Bacteria</taxon>
        <taxon>Thermotogati</taxon>
        <taxon>Deinococcota</taxon>
        <taxon>Deinococci</taxon>
        <taxon>Deinococcales</taxon>
        <taxon>Deinococcaceae</taxon>
        <taxon>Deinococcus</taxon>
    </lineage>
</organism>
<comment type="caution">
    <text evidence="2">The sequence shown here is derived from an EMBL/GenBank/DDBJ whole genome shotgun (WGS) entry which is preliminary data.</text>
</comment>
<reference evidence="2" key="1">
    <citation type="journal article" date="2014" name="Int. J. Syst. Evol. Microbiol.">
        <title>Complete genome sequence of Corynebacterium casei LMG S-19264T (=DSM 44701T), isolated from a smear-ripened cheese.</title>
        <authorList>
            <consortium name="US DOE Joint Genome Institute (JGI-PGF)"/>
            <person name="Walter F."/>
            <person name="Albersmeier A."/>
            <person name="Kalinowski J."/>
            <person name="Ruckert C."/>
        </authorList>
    </citation>
    <scope>NUCLEOTIDE SEQUENCE</scope>
    <source>
        <strain evidence="2">JCM 31311</strain>
    </source>
</reference>
<keyword evidence="3" id="KW-1185">Reference proteome</keyword>
<evidence type="ECO:0008006" key="4">
    <source>
        <dbReference type="Google" id="ProtNLM"/>
    </source>
</evidence>
<dbReference type="EMBL" id="BMQL01000082">
    <property type="protein sequence ID" value="GGR37891.1"/>
    <property type="molecule type" value="Genomic_DNA"/>
</dbReference>
<dbReference type="Gene3D" id="1.10.10.2830">
    <property type="match status" value="1"/>
</dbReference>
<gene>
    <name evidence="2" type="ORF">GCM10008957_53980</name>
</gene>
<dbReference type="InterPro" id="IPR036086">
    <property type="entry name" value="ParB/Sulfiredoxin_sf"/>
</dbReference>
<proteinExistence type="predicted"/>
<dbReference type="SUPFAM" id="SSF109709">
    <property type="entry name" value="KorB DNA-binding domain-like"/>
    <property type="match status" value="1"/>
</dbReference>
<protein>
    <recommendedName>
        <fullName evidence="4">ParB/Sulfiredoxin domain-containing protein</fullName>
    </recommendedName>
</protein>
<evidence type="ECO:0000313" key="3">
    <source>
        <dbReference type="Proteomes" id="UP000603865"/>
    </source>
</evidence>
<evidence type="ECO:0000256" key="1">
    <source>
        <dbReference type="SAM" id="MobiDB-lite"/>
    </source>
</evidence>
<sequence length="371" mass="39696">MLEDTTPQFPTPVLVKVRLDDIEEATLTGASNDSVADMEEKGQQEPVRLYTRGEGQLLGIADGNRRIQNARRLGWTHVEAYQYPALTVLQVAQIQLSAHNRAPNLITEARSLAVLSRSGLGTDERELARAAGLPLTRIRKLLKLLVLPDDILELTGSVLSSGAAESVAGLSPEHRIQAIQLIRQRAGEEKGRFTHEDLKEIQRVRDTALATMLSGLSVSMPVVTLRPVDQLAAQVRIMCREAGVSAEELWAVLSQHEAPQPQPQPPINAVPAGSDPWDLPVPVPAAVISTPGVAAVSVDPWDLDLPQVAAIPSPAPAETTFAPAPWEIPEEVTHPGAAAAPTPPAAPPPARPRSGMSFAPRSFGNVLGARK</sequence>
<feature type="region of interest" description="Disordered" evidence="1">
    <location>
        <begin position="329"/>
        <end position="371"/>
    </location>
</feature>
<evidence type="ECO:0000313" key="2">
    <source>
        <dbReference type="EMBL" id="GGR37891.1"/>
    </source>
</evidence>
<dbReference type="SUPFAM" id="SSF110849">
    <property type="entry name" value="ParB/Sulfiredoxin"/>
    <property type="match status" value="1"/>
</dbReference>
<feature type="compositionally biased region" description="Pro residues" evidence="1">
    <location>
        <begin position="341"/>
        <end position="351"/>
    </location>
</feature>
<name>A0A918FHF2_9DEIO</name>
<dbReference type="AlphaFoldDB" id="A0A918FHF2"/>
<reference evidence="2" key="2">
    <citation type="submission" date="2020-09" db="EMBL/GenBank/DDBJ databases">
        <authorList>
            <person name="Sun Q."/>
            <person name="Ohkuma M."/>
        </authorList>
    </citation>
    <scope>NUCLEOTIDE SEQUENCE</scope>
    <source>
        <strain evidence="2">JCM 31311</strain>
    </source>
</reference>